<organism evidence="2 3">
    <name type="scientific">Terfezia boudieri ATCC MYA-4762</name>
    <dbReference type="NCBI Taxonomy" id="1051890"/>
    <lineage>
        <taxon>Eukaryota</taxon>
        <taxon>Fungi</taxon>
        <taxon>Dikarya</taxon>
        <taxon>Ascomycota</taxon>
        <taxon>Pezizomycotina</taxon>
        <taxon>Pezizomycetes</taxon>
        <taxon>Pezizales</taxon>
        <taxon>Pezizaceae</taxon>
        <taxon>Terfezia</taxon>
    </lineage>
</organism>
<sequence length="284" mass="31686">MGTKHSTDAHGQALSPTVSDTPLDFPRGSVSSEDTAYSFEPPPGYARYSSSTSTPTLQSEESSSDRASTLSNTPQQLTPSQCPDAIVSAAIGFGASQKTAEIIFKSVELYSLFDPLFSEVSSMNSTLRGIAEDIISFTGHLRSSSDGLQIIETYPREDIKSNISLRQLSPQHTIAYRDKNVRSWLQELITRTAPTDEEWQSMVSQEREVFNDSLIKLMGIMEARLTECELTVLRIRGRIINARGPLSKTGEKNSARFGKLWLDWALDGTLRMKRFVEQMKRFMN</sequence>
<dbReference type="OrthoDB" id="5453525at2759"/>
<evidence type="ECO:0000313" key="3">
    <source>
        <dbReference type="Proteomes" id="UP000267821"/>
    </source>
</evidence>
<evidence type="ECO:0000256" key="1">
    <source>
        <dbReference type="SAM" id="MobiDB-lite"/>
    </source>
</evidence>
<feature type="compositionally biased region" description="Polar residues" evidence="1">
    <location>
        <begin position="48"/>
        <end position="81"/>
    </location>
</feature>
<dbReference type="AlphaFoldDB" id="A0A3N4LEP5"/>
<feature type="region of interest" description="Disordered" evidence="1">
    <location>
        <begin position="1"/>
        <end position="81"/>
    </location>
</feature>
<name>A0A3N4LEP5_9PEZI</name>
<dbReference type="InParanoid" id="A0A3N4LEP5"/>
<accession>A0A3N4LEP5</accession>
<gene>
    <name evidence="2" type="ORF">L211DRAFT_871432</name>
</gene>
<protein>
    <submittedName>
        <fullName evidence="2">Uncharacterized protein</fullName>
    </submittedName>
</protein>
<dbReference type="EMBL" id="ML121596">
    <property type="protein sequence ID" value="RPB19171.1"/>
    <property type="molecule type" value="Genomic_DNA"/>
</dbReference>
<dbReference type="Proteomes" id="UP000267821">
    <property type="component" value="Unassembled WGS sequence"/>
</dbReference>
<evidence type="ECO:0000313" key="2">
    <source>
        <dbReference type="EMBL" id="RPB19171.1"/>
    </source>
</evidence>
<keyword evidence="3" id="KW-1185">Reference proteome</keyword>
<proteinExistence type="predicted"/>
<reference evidence="2 3" key="1">
    <citation type="journal article" date="2018" name="Nat. Ecol. Evol.">
        <title>Pezizomycetes genomes reveal the molecular basis of ectomycorrhizal truffle lifestyle.</title>
        <authorList>
            <person name="Murat C."/>
            <person name="Payen T."/>
            <person name="Noel B."/>
            <person name="Kuo A."/>
            <person name="Morin E."/>
            <person name="Chen J."/>
            <person name="Kohler A."/>
            <person name="Krizsan K."/>
            <person name="Balestrini R."/>
            <person name="Da Silva C."/>
            <person name="Montanini B."/>
            <person name="Hainaut M."/>
            <person name="Levati E."/>
            <person name="Barry K.W."/>
            <person name="Belfiori B."/>
            <person name="Cichocki N."/>
            <person name="Clum A."/>
            <person name="Dockter R.B."/>
            <person name="Fauchery L."/>
            <person name="Guy J."/>
            <person name="Iotti M."/>
            <person name="Le Tacon F."/>
            <person name="Lindquist E.A."/>
            <person name="Lipzen A."/>
            <person name="Malagnac F."/>
            <person name="Mello A."/>
            <person name="Molinier V."/>
            <person name="Miyauchi S."/>
            <person name="Poulain J."/>
            <person name="Riccioni C."/>
            <person name="Rubini A."/>
            <person name="Sitrit Y."/>
            <person name="Splivallo R."/>
            <person name="Traeger S."/>
            <person name="Wang M."/>
            <person name="Zifcakova L."/>
            <person name="Wipf D."/>
            <person name="Zambonelli A."/>
            <person name="Paolocci F."/>
            <person name="Nowrousian M."/>
            <person name="Ottonello S."/>
            <person name="Baldrian P."/>
            <person name="Spatafora J.W."/>
            <person name="Henrissat B."/>
            <person name="Nagy L.G."/>
            <person name="Aury J.M."/>
            <person name="Wincker P."/>
            <person name="Grigoriev I.V."/>
            <person name="Bonfante P."/>
            <person name="Martin F.M."/>
        </authorList>
    </citation>
    <scope>NUCLEOTIDE SEQUENCE [LARGE SCALE GENOMIC DNA]</scope>
    <source>
        <strain evidence="2 3">ATCC MYA-4762</strain>
    </source>
</reference>